<dbReference type="EMBL" id="OU963870">
    <property type="protein sequence ID" value="CAH0395207.1"/>
    <property type="molecule type" value="Genomic_DNA"/>
</dbReference>
<dbReference type="Proteomes" id="UP001152759">
    <property type="component" value="Chromosome 9"/>
</dbReference>
<organism evidence="1 2">
    <name type="scientific">Bemisia tabaci</name>
    <name type="common">Sweetpotato whitefly</name>
    <name type="synonym">Aleurodes tabaci</name>
    <dbReference type="NCBI Taxonomy" id="7038"/>
    <lineage>
        <taxon>Eukaryota</taxon>
        <taxon>Metazoa</taxon>
        <taxon>Ecdysozoa</taxon>
        <taxon>Arthropoda</taxon>
        <taxon>Hexapoda</taxon>
        <taxon>Insecta</taxon>
        <taxon>Pterygota</taxon>
        <taxon>Neoptera</taxon>
        <taxon>Paraneoptera</taxon>
        <taxon>Hemiptera</taxon>
        <taxon>Sternorrhyncha</taxon>
        <taxon>Aleyrodoidea</taxon>
        <taxon>Aleyrodidae</taxon>
        <taxon>Aleyrodinae</taxon>
        <taxon>Bemisia</taxon>
    </lineage>
</organism>
<reference evidence="1" key="1">
    <citation type="submission" date="2021-12" db="EMBL/GenBank/DDBJ databases">
        <authorList>
            <person name="King R."/>
        </authorList>
    </citation>
    <scope>NUCLEOTIDE SEQUENCE</scope>
</reference>
<sequence length="185" mass="20812">MVQINLLINEILFSLQSSSTPTSPTYDELLDAFKAVETNRKAAIKGALEVASGRQNNVTFELLHGIVAEADLVLQNIRRYFDAGKVMFDLNQGKVNLGDAEIIAKTQLMREKLYLQDQLHRLAATFKTLKAQMKDLPMDLMSILQPVIRSIKESEDAIVPLARQFRVYLDEIKPTLIVPGHKMTS</sequence>
<evidence type="ECO:0000313" key="2">
    <source>
        <dbReference type="Proteomes" id="UP001152759"/>
    </source>
</evidence>
<evidence type="ECO:0000313" key="1">
    <source>
        <dbReference type="EMBL" id="CAH0395207.1"/>
    </source>
</evidence>
<dbReference type="AlphaFoldDB" id="A0A9P0AKN6"/>
<protein>
    <submittedName>
        <fullName evidence="1">Uncharacterized protein</fullName>
    </submittedName>
</protein>
<gene>
    <name evidence="1" type="ORF">BEMITA_LOCUS13419</name>
</gene>
<accession>A0A9P0AKN6</accession>
<proteinExistence type="predicted"/>
<name>A0A9P0AKN6_BEMTA</name>
<keyword evidence="2" id="KW-1185">Reference proteome</keyword>